<comment type="caution">
    <text evidence="1">The sequence shown here is derived from an EMBL/GenBank/DDBJ whole genome shotgun (WGS) entry which is preliminary data.</text>
</comment>
<dbReference type="RefSeq" id="WP_237958879.1">
    <property type="nucleotide sequence ID" value="NZ_BAAFKU010000017.1"/>
</dbReference>
<sequence length="257" mass="30259">MEYFIIFIQPQKIMNMPLPTVNARKLSFKNNEYVCWIDIMGTRNIMSESVSKAANSIFKLHSCVMDCIDEDGDATFYPLMDGVFITSPNYGKIFLIIDKLFSRFADIFLTTPNHEHLFVVKGSLSYGPIMHGCDITDEMCEMMVCNDTYKQFILLGLPMIQAYNVEATAPPFGIFIHESARKYKGLQGRYYGWKYRDDEFNLLPNQEEVKQKLMNKVIEYFNWCEQYCNYLEMDENKIAKYKKLAKEYFNRLKYIKE</sequence>
<protein>
    <submittedName>
        <fullName evidence="1">Uncharacterized protein</fullName>
    </submittedName>
</protein>
<dbReference type="Proteomes" id="UP001181347">
    <property type="component" value="Unassembled WGS sequence"/>
</dbReference>
<reference evidence="1" key="1">
    <citation type="submission" date="2023-10" db="EMBL/GenBank/DDBJ databases">
        <title>Genome Sequence of the Bacteria from From Gut Wall in Crohn's Disease.</title>
        <authorList>
            <person name="Rodriguez-Palacios A."/>
        </authorList>
    </citation>
    <scope>NUCLEOTIDE SEQUENCE</scope>
    <source>
        <strain evidence="1">CavFT-hAR58</strain>
    </source>
</reference>
<evidence type="ECO:0000313" key="1">
    <source>
        <dbReference type="EMBL" id="MDU0260403.1"/>
    </source>
</evidence>
<organism evidence="1 2">
    <name type="scientific">Alistipes finegoldii</name>
    <dbReference type="NCBI Taxonomy" id="214856"/>
    <lineage>
        <taxon>Bacteria</taxon>
        <taxon>Pseudomonadati</taxon>
        <taxon>Bacteroidota</taxon>
        <taxon>Bacteroidia</taxon>
        <taxon>Bacteroidales</taxon>
        <taxon>Rikenellaceae</taxon>
        <taxon>Alistipes</taxon>
    </lineage>
</organism>
<proteinExistence type="predicted"/>
<evidence type="ECO:0000313" key="2">
    <source>
        <dbReference type="Proteomes" id="UP001181347"/>
    </source>
</evidence>
<dbReference type="EMBL" id="JAWDES010000005">
    <property type="protein sequence ID" value="MDU0260403.1"/>
    <property type="molecule type" value="Genomic_DNA"/>
</dbReference>
<gene>
    <name evidence="1" type="ORF">RVH17_09805</name>
</gene>
<dbReference type="AlphaFoldDB" id="A0AAE4LLN2"/>
<name>A0AAE4LLN2_9BACT</name>
<accession>A0AAE4LLN2</accession>